<dbReference type="PANTHER" id="PTHR32089">
    <property type="entry name" value="METHYL-ACCEPTING CHEMOTAXIS PROTEIN MCPB"/>
    <property type="match status" value="1"/>
</dbReference>
<gene>
    <name evidence="11" type="ORF">NLK58_08845</name>
</gene>
<feature type="domain" description="HAMP" evidence="10">
    <location>
        <begin position="345"/>
        <end position="397"/>
    </location>
</feature>
<reference evidence="11 12" key="1">
    <citation type="submission" date="2022-07" db="EMBL/GenBank/DDBJ databases">
        <title>A copper resistant bacterium isolated from sediment samples of deep sea hydrothermal areas.</title>
        <authorList>
            <person name="Zeng X."/>
        </authorList>
    </citation>
    <scope>NUCLEOTIDE SEQUENCE [LARGE SCALE GENOMIC DNA]</scope>
    <source>
        <strain evidence="12">CuT 6</strain>
    </source>
</reference>
<dbReference type="SMART" id="SM00304">
    <property type="entry name" value="HAMP"/>
    <property type="match status" value="2"/>
</dbReference>
<feature type="transmembrane region" description="Helical" evidence="8">
    <location>
        <begin position="20"/>
        <end position="39"/>
    </location>
</feature>
<accession>A0ABZ2W6W9</accession>
<evidence type="ECO:0000256" key="8">
    <source>
        <dbReference type="SAM" id="Phobius"/>
    </source>
</evidence>
<evidence type="ECO:0000256" key="1">
    <source>
        <dbReference type="ARBA" id="ARBA00004141"/>
    </source>
</evidence>
<evidence type="ECO:0000256" key="3">
    <source>
        <dbReference type="ARBA" id="ARBA00022989"/>
    </source>
</evidence>
<dbReference type="Proteomes" id="UP001475781">
    <property type="component" value="Chromosome"/>
</dbReference>
<dbReference type="SMART" id="SM00283">
    <property type="entry name" value="MA"/>
    <property type="match status" value="1"/>
</dbReference>
<keyword evidence="4 8" id="KW-0472">Membrane</keyword>
<evidence type="ECO:0000313" key="12">
    <source>
        <dbReference type="Proteomes" id="UP001475781"/>
    </source>
</evidence>
<dbReference type="PROSITE" id="PS50111">
    <property type="entry name" value="CHEMOTAXIS_TRANSDUC_2"/>
    <property type="match status" value="1"/>
</dbReference>
<dbReference type="SUPFAM" id="SSF58104">
    <property type="entry name" value="Methyl-accepting chemotaxis protein (MCP) signaling domain"/>
    <property type="match status" value="1"/>
</dbReference>
<evidence type="ECO:0000256" key="7">
    <source>
        <dbReference type="PROSITE-ProRule" id="PRU00284"/>
    </source>
</evidence>
<dbReference type="Gene3D" id="1.10.287.950">
    <property type="entry name" value="Methyl-accepting chemotaxis protein"/>
    <property type="match status" value="1"/>
</dbReference>
<dbReference type="CDD" id="cd11386">
    <property type="entry name" value="MCP_signal"/>
    <property type="match status" value="1"/>
</dbReference>
<evidence type="ECO:0000256" key="6">
    <source>
        <dbReference type="ARBA" id="ARBA00029447"/>
    </source>
</evidence>
<dbReference type="RefSeq" id="WP_341582550.1">
    <property type="nucleotide sequence ID" value="NZ_CP101118.1"/>
</dbReference>
<evidence type="ECO:0000259" key="10">
    <source>
        <dbReference type="PROSITE" id="PS50885"/>
    </source>
</evidence>
<evidence type="ECO:0000256" key="4">
    <source>
        <dbReference type="ARBA" id="ARBA00023136"/>
    </source>
</evidence>
<dbReference type="InterPro" id="IPR003660">
    <property type="entry name" value="HAMP_dom"/>
</dbReference>
<feature type="transmembrane region" description="Helical" evidence="8">
    <location>
        <begin position="324"/>
        <end position="344"/>
    </location>
</feature>
<keyword evidence="5 7" id="KW-0807">Transducer</keyword>
<dbReference type="CDD" id="cd06225">
    <property type="entry name" value="HAMP"/>
    <property type="match status" value="1"/>
</dbReference>
<name>A0ABZ2W6W9_9GAMM</name>
<sequence>MKVLLRPGTALLNNLRYPQKFLLISLVFLIPLFGLGYLLQAEMASQIHFVDKERQGLSDIDLVRRPLALIQQHRGLSAGFHGGNRDFLNDIRSKAAEVDQTLENLDRLASADASSKEIAGKVKMIQRDWQRLSGSVTGMTAAQSFESHTALIDKLFELTGLLAEASNLILDPEVDTFYLIDLVVNKFPSLTESMGQARGIGAGVAAAGTHQGRSWADLAVRQDRIVQQLNAFEYNLERVFSYKPELGAKLKELGDQTKRSIRNLSDLVQTQLLDPETLSVSAGDVVRVGTQAINQVFDVFDQTLPVLDGLMAARKGRFAQVRTITLAVMALALLVVLYLFLSFYRGVIDSIEEFQETTGKLGEGDLTARFNIRGKDELAGVAQSLNVMVSGFEKVVKHVIQSTEQVAQAAEELSAVTEQTAAGVSQQRAETQQVASAMSELSATVREVACNTVAAAEAANQANSEAGEGRGVLQEMVAKVNVLAEAMEDAGQVMTQLQSQSSEIGTVLEVINGIAEQTNLLALNAAIEAARAGEGGRGFAVVADEVRSLAARTQSSTEEIDATIEKLRCGAADAVKVIELSRKNTGESVELAKVTGRSLESILERVAVINDMNTQIASAAEQQTTVADEMNLNVENIAGVAEQAATASGQTAESSQNLSLLSQELLQSVVHFKVA</sequence>
<evidence type="ECO:0000313" key="11">
    <source>
        <dbReference type="EMBL" id="WZF90275.1"/>
    </source>
</evidence>
<comment type="similarity">
    <text evidence="6">Belongs to the methyl-accepting chemotaxis (MCP) protein family.</text>
</comment>
<dbReference type="PANTHER" id="PTHR32089:SF119">
    <property type="entry name" value="METHYL-ACCEPTING CHEMOTAXIS PROTEIN CTPL"/>
    <property type="match status" value="1"/>
</dbReference>
<keyword evidence="12" id="KW-1185">Reference proteome</keyword>
<dbReference type="Pfam" id="PF00672">
    <property type="entry name" value="HAMP"/>
    <property type="match status" value="1"/>
</dbReference>
<dbReference type="PROSITE" id="PS50885">
    <property type="entry name" value="HAMP"/>
    <property type="match status" value="1"/>
</dbReference>
<evidence type="ECO:0000259" key="9">
    <source>
        <dbReference type="PROSITE" id="PS50111"/>
    </source>
</evidence>
<feature type="domain" description="Methyl-accepting transducer" evidence="9">
    <location>
        <begin position="402"/>
        <end position="638"/>
    </location>
</feature>
<comment type="subcellular location">
    <subcellularLocation>
        <location evidence="1">Membrane</location>
        <topology evidence="1">Multi-pass membrane protein</topology>
    </subcellularLocation>
</comment>
<protein>
    <submittedName>
        <fullName evidence="11">Methyl-accepting chemotaxis protein</fullName>
    </submittedName>
</protein>
<evidence type="ECO:0000256" key="2">
    <source>
        <dbReference type="ARBA" id="ARBA00022692"/>
    </source>
</evidence>
<dbReference type="Pfam" id="PF00015">
    <property type="entry name" value="MCPsignal"/>
    <property type="match status" value="1"/>
</dbReference>
<keyword evidence="3 8" id="KW-1133">Transmembrane helix</keyword>
<evidence type="ECO:0000256" key="5">
    <source>
        <dbReference type="ARBA" id="ARBA00023224"/>
    </source>
</evidence>
<dbReference type="EMBL" id="CP101118">
    <property type="protein sequence ID" value="WZF90275.1"/>
    <property type="molecule type" value="Genomic_DNA"/>
</dbReference>
<proteinExistence type="inferred from homology"/>
<keyword evidence="2 8" id="KW-0812">Transmembrane</keyword>
<organism evidence="11 12">
    <name type="scientific">Marinobacter metalliresistant</name>
    <dbReference type="NCBI Taxonomy" id="2961995"/>
    <lineage>
        <taxon>Bacteria</taxon>
        <taxon>Pseudomonadati</taxon>
        <taxon>Pseudomonadota</taxon>
        <taxon>Gammaproteobacteria</taxon>
        <taxon>Pseudomonadales</taxon>
        <taxon>Marinobacteraceae</taxon>
        <taxon>Marinobacter</taxon>
    </lineage>
</organism>
<dbReference type="InterPro" id="IPR004089">
    <property type="entry name" value="MCPsignal_dom"/>
</dbReference>